<dbReference type="GO" id="GO:0005344">
    <property type="term" value="F:oxygen carrier activity"/>
    <property type="evidence" value="ECO:0007669"/>
    <property type="project" value="UniProtKB-KW"/>
</dbReference>
<dbReference type="InterPro" id="IPR000971">
    <property type="entry name" value="Globin"/>
</dbReference>
<dbReference type="EMBL" id="BTSY01000001">
    <property type="protein sequence ID" value="GMT11015.1"/>
    <property type="molecule type" value="Genomic_DNA"/>
</dbReference>
<dbReference type="Gene3D" id="1.10.490.10">
    <property type="entry name" value="Globins"/>
    <property type="match status" value="1"/>
</dbReference>
<comment type="similarity">
    <text evidence="4">Belongs to the globin family.</text>
</comment>
<dbReference type="EMBL" id="BTSY01000142">
    <property type="protein sequence ID" value="GMT37450.1"/>
    <property type="molecule type" value="Genomic_DNA"/>
</dbReference>
<dbReference type="SUPFAM" id="SSF46458">
    <property type="entry name" value="Globin-like"/>
    <property type="match status" value="1"/>
</dbReference>
<evidence type="ECO:0000256" key="4">
    <source>
        <dbReference type="RuleBase" id="RU000356"/>
    </source>
</evidence>
<evidence type="ECO:0000256" key="1">
    <source>
        <dbReference type="ARBA" id="ARBA00022617"/>
    </source>
</evidence>
<evidence type="ECO:0000256" key="3">
    <source>
        <dbReference type="ARBA" id="ARBA00023004"/>
    </source>
</evidence>
<dbReference type="GO" id="GO:0020037">
    <property type="term" value="F:heme binding"/>
    <property type="evidence" value="ECO:0007669"/>
    <property type="project" value="InterPro"/>
</dbReference>
<name>A0AAV5X330_9BILA</name>
<evidence type="ECO:0000256" key="5">
    <source>
        <dbReference type="SAM" id="MobiDB-lite"/>
    </source>
</evidence>
<gene>
    <name evidence="7" type="ORF">PFISCL1PPCAC_2312</name>
    <name evidence="8" type="ORF">PFISCL1PPCAC_28747</name>
</gene>
<evidence type="ECO:0000259" key="6">
    <source>
        <dbReference type="PROSITE" id="PS01033"/>
    </source>
</evidence>
<feature type="compositionally biased region" description="Low complexity" evidence="5">
    <location>
        <begin position="13"/>
        <end position="34"/>
    </location>
</feature>
<evidence type="ECO:0000313" key="8">
    <source>
        <dbReference type="EMBL" id="GMT37450.1"/>
    </source>
</evidence>
<evidence type="ECO:0000313" key="7">
    <source>
        <dbReference type="EMBL" id="GMT11015.1"/>
    </source>
</evidence>
<reference evidence="8" key="1">
    <citation type="submission" date="2023-10" db="EMBL/GenBank/DDBJ databases">
        <title>Genome assembly of Pristionchus species.</title>
        <authorList>
            <person name="Yoshida K."/>
            <person name="Sommer R.J."/>
        </authorList>
    </citation>
    <scope>NUCLEOTIDE SEQUENCE</scope>
    <source>
        <strain evidence="8">RS5133</strain>
    </source>
</reference>
<keyword evidence="4" id="KW-0561">Oxygen transport</keyword>
<dbReference type="GO" id="GO:0019825">
    <property type="term" value="F:oxygen binding"/>
    <property type="evidence" value="ECO:0007669"/>
    <property type="project" value="InterPro"/>
</dbReference>
<dbReference type="InterPro" id="IPR012292">
    <property type="entry name" value="Globin/Proto"/>
</dbReference>
<organism evidence="8 9">
    <name type="scientific">Pristionchus fissidentatus</name>
    <dbReference type="NCBI Taxonomy" id="1538716"/>
    <lineage>
        <taxon>Eukaryota</taxon>
        <taxon>Metazoa</taxon>
        <taxon>Ecdysozoa</taxon>
        <taxon>Nematoda</taxon>
        <taxon>Chromadorea</taxon>
        <taxon>Rhabditida</taxon>
        <taxon>Rhabditina</taxon>
        <taxon>Diplogasteromorpha</taxon>
        <taxon>Diplogasteroidea</taxon>
        <taxon>Neodiplogasteridae</taxon>
        <taxon>Pristionchus</taxon>
    </lineage>
</organism>
<keyword evidence="4" id="KW-0813">Transport</keyword>
<dbReference type="AlphaFoldDB" id="A0AAV5X330"/>
<dbReference type="PROSITE" id="PS01033">
    <property type="entry name" value="GLOBIN"/>
    <property type="match status" value="1"/>
</dbReference>
<comment type="caution">
    <text evidence="8">The sequence shown here is derived from an EMBL/GenBank/DDBJ whole genome shotgun (WGS) entry which is preliminary data.</text>
</comment>
<dbReference type="InterPro" id="IPR009050">
    <property type="entry name" value="Globin-like_sf"/>
</dbReference>
<feature type="domain" description="Globin" evidence="6">
    <location>
        <begin position="52"/>
        <end position="208"/>
    </location>
</feature>
<sequence>SLSFPLSFSSFSMMGSGSSSSGRPSPAPAAAAAAKGGDQPEAAAPECDSRLPFSNFRELFTLKNYWKTVKRNDTQCGKTMLAKFLSEKPDNKALYSKLGKINGIPDASCSDPAFEAVAAAYLKVFDDVITAVEEKPADVQQACDRLSNVGKMHRAKVSGMDSAAFQAMEGPFLFMIQEILQDRFNEKAETLFRKFFQFCLKYLIEGFNK</sequence>
<feature type="region of interest" description="Disordered" evidence="5">
    <location>
        <begin position="13"/>
        <end position="47"/>
    </location>
</feature>
<dbReference type="PANTHER" id="PTHR46458:SF5">
    <property type="entry name" value="GLOBIN FAMILY PROFILE DOMAIN-CONTAINING PROTEIN"/>
    <property type="match status" value="1"/>
</dbReference>
<dbReference type="InterPro" id="IPR050532">
    <property type="entry name" value="Globin-like_OT"/>
</dbReference>
<accession>A0AAV5X330</accession>
<keyword evidence="9" id="KW-1185">Reference proteome</keyword>
<evidence type="ECO:0000313" key="9">
    <source>
        <dbReference type="Proteomes" id="UP001432322"/>
    </source>
</evidence>
<dbReference type="PANTHER" id="PTHR46458">
    <property type="entry name" value="BLR2807 PROTEIN"/>
    <property type="match status" value="1"/>
</dbReference>
<dbReference type="GO" id="GO:0046872">
    <property type="term" value="F:metal ion binding"/>
    <property type="evidence" value="ECO:0007669"/>
    <property type="project" value="UniProtKB-KW"/>
</dbReference>
<evidence type="ECO:0000256" key="2">
    <source>
        <dbReference type="ARBA" id="ARBA00022723"/>
    </source>
</evidence>
<proteinExistence type="inferred from homology"/>
<dbReference type="Pfam" id="PF00042">
    <property type="entry name" value="Globin"/>
    <property type="match status" value="1"/>
</dbReference>
<keyword evidence="3" id="KW-0408">Iron</keyword>
<dbReference type="Proteomes" id="UP001432322">
    <property type="component" value="Unassembled WGS sequence"/>
</dbReference>
<protein>
    <recommendedName>
        <fullName evidence="6">Globin domain-containing protein</fullName>
    </recommendedName>
</protein>
<feature type="non-terminal residue" evidence="8">
    <location>
        <position position="1"/>
    </location>
</feature>
<keyword evidence="1 4" id="KW-0349">Heme</keyword>
<keyword evidence="2" id="KW-0479">Metal-binding</keyword>